<dbReference type="EMBL" id="JAKGAS010000004">
    <property type="protein sequence ID" value="MCF2948472.1"/>
    <property type="molecule type" value="Genomic_DNA"/>
</dbReference>
<dbReference type="RefSeq" id="WP_235312269.1">
    <property type="nucleotide sequence ID" value="NZ_JAKGAS010000004.1"/>
</dbReference>
<gene>
    <name evidence="1" type="ORF">L0668_10175</name>
</gene>
<reference evidence="1 2" key="1">
    <citation type="submission" date="2022-01" db="EMBL/GenBank/DDBJ databases">
        <title>Paraglaciecola sp. G1-23.</title>
        <authorList>
            <person name="Jin M.S."/>
            <person name="Han D.M."/>
            <person name="Kim H.M."/>
            <person name="Jeon C.O."/>
        </authorList>
    </citation>
    <scope>NUCLEOTIDE SEQUENCE [LARGE SCALE GENOMIC DNA]</scope>
    <source>
        <strain evidence="1 2">G1-23</strain>
    </source>
</reference>
<sequence length="102" mass="11730">MQMFFRFLKLNKLQAITLGREIEGASYTVVEDTQDYVGSVPLLEDKFDDINLFFIRQKISMQDCDLLINSSSLAGSKEQSVPIKVNRFLKDIDCRLTLTCEE</sequence>
<proteinExistence type="predicted"/>
<comment type="caution">
    <text evidence="1">The sequence shown here is derived from an EMBL/GenBank/DDBJ whole genome shotgun (WGS) entry which is preliminary data.</text>
</comment>
<evidence type="ECO:0000313" key="1">
    <source>
        <dbReference type="EMBL" id="MCF2948472.1"/>
    </source>
</evidence>
<name>A0ABS9D905_9ALTE</name>
<dbReference type="Proteomes" id="UP001521137">
    <property type="component" value="Unassembled WGS sequence"/>
</dbReference>
<organism evidence="1 2">
    <name type="scientific">Paraglaciecola algarum</name>
    <dbReference type="NCBI Taxonomy" id="3050085"/>
    <lineage>
        <taxon>Bacteria</taxon>
        <taxon>Pseudomonadati</taxon>
        <taxon>Pseudomonadota</taxon>
        <taxon>Gammaproteobacteria</taxon>
        <taxon>Alteromonadales</taxon>
        <taxon>Alteromonadaceae</taxon>
        <taxon>Paraglaciecola</taxon>
    </lineage>
</organism>
<accession>A0ABS9D905</accession>
<evidence type="ECO:0000313" key="2">
    <source>
        <dbReference type="Proteomes" id="UP001521137"/>
    </source>
</evidence>
<protein>
    <submittedName>
        <fullName evidence="1">Uncharacterized protein</fullName>
    </submittedName>
</protein>
<keyword evidence="2" id="KW-1185">Reference proteome</keyword>